<name>A0A9N9J2S8_9GLOM</name>
<organism evidence="1 2">
    <name type="scientific">Racocetra fulgida</name>
    <dbReference type="NCBI Taxonomy" id="60492"/>
    <lineage>
        <taxon>Eukaryota</taxon>
        <taxon>Fungi</taxon>
        <taxon>Fungi incertae sedis</taxon>
        <taxon>Mucoromycota</taxon>
        <taxon>Glomeromycotina</taxon>
        <taxon>Glomeromycetes</taxon>
        <taxon>Diversisporales</taxon>
        <taxon>Gigasporaceae</taxon>
        <taxon>Racocetra</taxon>
    </lineage>
</organism>
<feature type="non-terminal residue" evidence="1">
    <location>
        <position position="1"/>
    </location>
</feature>
<accession>A0A9N9J2S8</accession>
<evidence type="ECO:0000313" key="2">
    <source>
        <dbReference type="Proteomes" id="UP000789396"/>
    </source>
</evidence>
<gene>
    <name evidence="1" type="ORF">RFULGI_LOCUS14188</name>
</gene>
<dbReference type="Gene3D" id="3.40.30.10">
    <property type="entry name" value="Glutaredoxin"/>
    <property type="match status" value="1"/>
</dbReference>
<sequence length="88" mass="9865">SIKNIVQYLGVEHDLNKILRDDVSIAAGEECTQEAVKTSHTISELSEMIKQQPSKLQRPMLVDWNKGKAISARPPETVEGFLKELGYL</sequence>
<proteinExistence type="predicted"/>
<protein>
    <submittedName>
        <fullName evidence="1">17902_t:CDS:1</fullName>
    </submittedName>
</protein>
<reference evidence="1" key="1">
    <citation type="submission" date="2021-06" db="EMBL/GenBank/DDBJ databases">
        <authorList>
            <person name="Kallberg Y."/>
            <person name="Tangrot J."/>
            <person name="Rosling A."/>
        </authorList>
    </citation>
    <scope>NUCLEOTIDE SEQUENCE</scope>
    <source>
        <strain evidence="1">IN212</strain>
    </source>
</reference>
<comment type="caution">
    <text evidence="1">The sequence shown here is derived from an EMBL/GenBank/DDBJ whole genome shotgun (WGS) entry which is preliminary data.</text>
</comment>
<keyword evidence="2" id="KW-1185">Reference proteome</keyword>
<dbReference type="InterPro" id="IPR006660">
    <property type="entry name" value="Arsenate_reductase-like"/>
</dbReference>
<dbReference type="EMBL" id="CAJVPZ010040308">
    <property type="protein sequence ID" value="CAG8759320.1"/>
    <property type="molecule type" value="Genomic_DNA"/>
</dbReference>
<dbReference type="OrthoDB" id="59229at2759"/>
<dbReference type="Proteomes" id="UP000789396">
    <property type="component" value="Unassembled WGS sequence"/>
</dbReference>
<dbReference type="PROSITE" id="PS51353">
    <property type="entry name" value="ARSC"/>
    <property type="match status" value="1"/>
</dbReference>
<evidence type="ECO:0000313" key="1">
    <source>
        <dbReference type="EMBL" id="CAG8759320.1"/>
    </source>
</evidence>
<dbReference type="AlphaFoldDB" id="A0A9N9J2S8"/>